<dbReference type="Gene3D" id="3.40.50.150">
    <property type="entry name" value="Vaccinia Virus protein VP39"/>
    <property type="match status" value="1"/>
</dbReference>
<dbReference type="CDD" id="cd02440">
    <property type="entry name" value="AdoMet_MTases"/>
    <property type="match status" value="1"/>
</dbReference>
<evidence type="ECO:0000256" key="1">
    <source>
        <dbReference type="ARBA" id="ARBA00022603"/>
    </source>
</evidence>
<keyword evidence="1" id="KW-0489">Methyltransferase</keyword>
<dbReference type="STRING" id="1912795.BK816_05775"/>
<dbReference type="InterPro" id="IPR007848">
    <property type="entry name" value="Small_mtfrase_dom"/>
</dbReference>
<dbReference type="InterPro" id="IPR046977">
    <property type="entry name" value="RsmC/RlmG"/>
</dbReference>
<dbReference type="InterPro" id="IPR029063">
    <property type="entry name" value="SAM-dependent_MTases_sf"/>
</dbReference>
<dbReference type="GO" id="GO:0008757">
    <property type="term" value="F:S-adenosylmethionine-dependent methyltransferase activity"/>
    <property type="evidence" value="ECO:0007669"/>
    <property type="project" value="InterPro"/>
</dbReference>
<evidence type="ECO:0000313" key="4">
    <source>
        <dbReference type="EMBL" id="AOZ72862.1"/>
    </source>
</evidence>
<feature type="domain" description="Methyltransferase small" evidence="3">
    <location>
        <begin position="30"/>
        <end position="195"/>
    </location>
</feature>
<reference evidence="4 5" key="1">
    <citation type="submission" date="2016-10" db="EMBL/GenBank/DDBJ databases">
        <title>Actinomyces aegypiusis sp. nov., isolated from the Aegypius monachus in Qinghai Tibet Plateau China.</title>
        <authorList>
            <person name="Wang Y."/>
        </authorList>
    </citation>
    <scope>NUCLEOTIDE SEQUENCE [LARGE SCALE GENOMIC DNA]</scope>
    <source>
        <strain evidence="4 5">VUL4_3</strain>
    </source>
</reference>
<sequence>MSEHYFTPTKAATSAEMTTKQVVIRKRSYQIQLAPKVFSATKLDPATAILLEYAPAPKGPALDIGCGWGPITLGLANEVDEPVWAVDVNERARDLTKRNAQAAGFEVEVASPEEAQAKLDSTGLKFETIWSNPPIRIGKEALHELLQTWLPYLSATGIAYLVVGNNLGAGSLLKWLQSEGWQAEKFKSKKGYSILAVRPAKAV</sequence>
<evidence type="ECO:0000256" key="2">
    <source>
        <dbReference type="ARBA" id="ARBA00022679"/>
    </source>
</evidence>
<gene>
    <name evidence="4" type="ORF">BK816_05775</name>
</gene>
<dbReference type="Pfam" id="PF05175">
    <property type="entry name" value="MTS"/>
    <property type="match status" value="1"/>
</dbReference>
<protein>
    <submittedName>
        <fullName evidence="4">MFS transporter</fullName>
    </submittedName>
</protein>
<dbReference type="Proteomes" id="UP000176288">
    <property type="component" value="Chromosome"/>
</dbReference>
<keyword evidence="2" id="KW-0808">Transferase</keyword>
<dbReference type="RefSeq" id="WP_071164327.1">
    <property type="nucleotide sequence ID" value="NZ_CP017812.1"/>
</dbReference>
<dbReference type="SUPFAM" id="SSF53335">
    <property type="entry name" value="S-adenosyl-L-methionine-dependent methyltransferases"/>
    <property type="match status" value="1"/>
</dbReference>
<dbReference type="PANTHER" id="PTHR47816:SF4">
    <property type="entry name" value="RIBOSOMAL RNA SMALL SUBUNIT METHYLTRANSFERASE C"/>
    <property type="match status" value="1"/>
</dbReference>
<proteinExistence type="predicted"/>
<accession>A0A1D9MKQ3</accession>
<organism evidence="4 5">
    <name type="scientific">Boudabousia tangfeifanii</name>
    <dbReference type="NCBI Taxonomy" id="1912795"/>
    <lineage>
        <taxon>Bacteria</taxon>
        <taxon>Bacillati</taxon>
        <taxon>Actinomycetota</taxon>
        <taxon>Actinomycetes</taxon>
        <taxon>Actinomycetales</taxon>
        <taxon>Actinomycetaceae</taxon>
        <taxon>Boudabousia</taxon>
    </lineage>
</organism>
<evidence type="ECO:0000313" key="5">
    <source>
        <dbReference type="Proteomes" id="UP000176288"/>
    </source>
</evidence>
<dbReference type="AlphaFoldDB" id="A0A1D9MKQ3"/>
<dbReference type="OrthoDB" id="9764961at2"/>
<dbReference type="PANTHER" id="PTHR47816">
    <property type="entry name" value="RIBOSOMAL RNA SMALL SUBUNIT METHYLTRANSFERASE C"/>
    <property type="match status" value="1"/>
</dbReference>
<dbReference type="EMBL" id="CP017812">
    <property type="protein sequence ID" value="AOZ72862.1"/>
    <property type="molecule type" value="Genomic_DNA"/>
</dbReference>
<dbReference type="GO" id="GO:0032259">
    <property type="term" value="P:methylation"/>
    <property type="evidence" value="ECO:0007669"/>
    <property type="project" value="UniProtKB-KW"/>
</dbReference>
<dbReference type="KEGG" id="avu:BK816_05775"/>
<evidence type="ECO:0000259" key="3">
    <source>
        <dbReference type="Pfam" id="PF05175"/>
    </source>
</evidence>
<name>A0A1D9MKQ3_9ACTO</name>
<keyword evidence="5" id="KW-1185">Reference proteome</keyword>